<keyword evidence="1" id="KW-1185">Reference proteome</keyword>
<reference evidence="2" key="1">
    <citation type="submission" date="2025-08" db="UniProtKB">
        <authorList>
            <consortium name="RefSeq"/>
        </authorList>
    </citation>
    <scope>IDENTIFICATION</scope>
</reference>
<evidence type="ECO:0000313" key="1">
    <source>
        <dbReference type="Proteomes" id="UP000695023"/>
    </source>
</evidence>
<dbReference type="RefSeq" id="XP_013771234.1">
    <property type="nucleotide sequence ID" value="XM_013915780.1"/>
</dbReference>
<organism evidence="1 2">
    <name type="scientific">Pundamilia nyererei</name>
    <dbReference type="NCBI Taxonomy" id="303518"/>
    <lineage>
        <taxon>Eukaryota</taxon>
        <taxon>Metazoa</taxon>
        <taxon>Chordata</taxon>
        <taxon>Craniata</taxon>
        <taxon>Vertebrata</taxon>
        <taxon>Euteleostomi</taxon>
        <taxon>Actinopterygii</taxon>
        <taxon>Neopterygii</taxon>
        <taxon>Teleostei</taxon>
        <taxon>Neoteleostei</taxon>
        <taxon>Acanthomorphata</taxon>
        <taxon>Ovalentaria</taxon>
        <taxon>Cichlomorphae</taxon>
        <taxon>Cichliformes</taxon>
        <taxon>Cichlidae</taxon>
        <taxon>African cichlids</taxon>
        <taxon>Pseudocrenilabrinae</taxon>
        <taxon>Haplochromini</taxon>
        <taxon>Pundamilia</taxon>
    </lineage>
</organism>
<dbReference type="AlphaFoldDB" id="A0A9Y6STJ3"/>
<proteinExistence type="predicted"/>
<dbReference type="Proteomes" id="UP000695023">
    <property type="component" value="Unplaced"/>
</dbReference>
<gene>
    <name evidence="2" type="primary">pdha1b</name>
</gene>
<accession>A0A9Y6STJ3</accession>
<sequence>MRYSSSLTCRAPLGVLWSDWLAPFVPQLLTDLSEFVDLTSPAAPASAQTQRLPPKPPPTAVSTRAASALLVSGCADRPVRTREASSMSAACSLTGPGNLTRAAAWMDMEPELLSPAPSLTSHPRRPLTSRWAQTRITNGNRRLKEGDFYPIKLRSVKHLSRYRM</sequence>
<protein>
    <submittedName>
        <fullName evidence="2">Pyruvate dehydrogenase E1 subunit alpha 1b isoform X2</fullName>
    </submittedName>
</protein>
<dbReference type="CTD" id="436672"/>
<evidence type="ECO:0000313" key="2">
    <source>
        <dbReference type="RefSeq" id="XP_013771234.1"/>
    </source>
</evidence>
<name>A0A9Y6STJ3_9CICH</name>
<keyword evidence="2" id="KW-0670">Pyruvate</keyword>